<organism evidence="10 11">
    <name type="scientific">Candida parapsilosis</name>
    <name type="common">Yeast</name>
    <dbReference type="NCBI Taxonomy" id="5480"/>
    <lineage>
        <taxon>Eukaryota</taxon>
        <taxon>Fungi</taxon>
        <taxon>Dikarya</taxon>
        <taxon>Ascomycota</taxon>
        <taxon>Saccharomycotina</taxon>
        <taxon>Pichiomycetes</taxon>
        <taxon>Debaryomycetaceae</taxon>
        <taxon>Candida/Lodderomyces clade</taxon>
        <taxon>Candida</taxon>
    </lineage>
</organism>
<keyword evidence="9" id="KW-0137">Centromere</keyword>
<dbReference type="Pfam" id="PF03980">
    <property type="entry name" value="Nnf1"/>
    <property type="match status" value="1"/>
</dbReference>
<evidence type="ECO:0000256" key="8">
    <source>
        <dbReference type="ARBA" id="ARBA00023306"/>
    </source>
</evidence>
<dbReference type="AlphaFoldDB" id="A0A8X7TCH3"/>
<comment type="caution">
    <text evidence="10">The sequence shown here is derived from an EMBL/GenBank/DDBJ whole genome shotgun (WGS) entry which is preliminary data.</text>
</comment>
<dbReference type="GO" id="GO:0005634">
    <property type="term" value="C:nucleus"/>
    <property type="evidence" value="ECO:0007669"/>
    <property type="project" value="UniProtKB-SubCell"/>
</dbReference>
<dbReference type="PANTHER" id="PTHR15459">
    <property type="entry name" value="POLYAMINE-MODULATED FACTOR 1"/>
    <property type="match status" value="1"/>
</dbReference>
<sequence length="205" mass="23475">MSDATRTAAMNSSPKVRFRRLQVLGRRAVEQVLKTSFSEEQIRQCYPTIVESEAGSAKLETGVTRLQEYLHDSTVTEFNHIYDENSLSSKLDELDYLIHSAQERKQQGGSLNEDKPVAIDKLPAEDIMSSIALSDKEDTLDKLKLIYDQLCKDNDDMLQSLDEKSKENETLAGKIFEIWNPILRQEDVMQRNLIRNNKSLYNSTN</sequence>
<keyword evidence="3" id="KW-0158">Chromosome</keyword>
<dbReference type="PANTHER" id="PTHR15459:SF3">
    <property type="entry name" value="POLYAMINE-MODULATED FACTOR 1"/>
    <property type="match status" value="1"/>
</dbReference>
<evidence type="ECO:0000256" key="7">
    <source>
        <dbReference type="ARBA" id="ARBA00023242"/>
    </source>
</evidence>
<keyword evidence="6" id="KW-0995">Kinetochore</keyword>
<gene>
    <name evidence="10" type="ORF">FOB60_003119</name>
</gene>
<evidence type="ECO:0000313" key="10">
    <source>
        <dbReference type="EMBL" id="KAF6052863.1"/>
    </source>
</evidence>
<dbReference type="InterPro" id="IPR007128">
    <property type="entry name" value="PMF1/Nnf1"/>
</dbReference>
<keyword evidence="4" id="KW-0132">Cell division</keyword>
<proteinExistence type="predicted"/>
<dbReference type="OrthoDB" id="18453at2759"/>
<keyword evidence="8" id="KW-0131">Cell cycle</keyword>
<accession>A0A8X7TCH3</accession>
<keyword evidence="7" id="KW-0539">Nucleus</keyword>
<reference evidence="10" key="1">
    <citation type="submission" date="2020-03" db="EMBL/GenBank/DDBJ databases">
        <title>FDA dAtabase for Regulatory Grade micrObial Sequences (FDA-ARGOS): Supporting development and validation of Infectious Disease Dx tests.</title>
        <authorList>
            <person name="Campos J."/>
            <person name="Goldberg B."/>
            <person name="Tallon L."/>
            <person name="Sadzewicz L."/>
            <person name="Vavikolanu K."/>
            <person name="Mehta A."/>
            <person name="Aluvathingal J."/>
            <person name="Nadendla S."/>
            <person name="Nandy P."/>
            <person name="Geyer C."/>
            <person name="Yan Y."/>
            <person name="Sichtig H."/>
        </authorList>
    </citation>
    <scope>NUCLEOTIDE SEQUENCE [LARGE SCALE GENOMIC DNA]</scope>
    <source>
        <strain evidence="10">FDAARGOS_652</strain>
    </source>
</reference>
<name>A0A8X7TCH3_CANPA</name>
<dbReference type="GO" id="GO:0000444">
    <property type="term" value="C:MIS12/MIND type complex"/>
    <property type="evidence" value="ECO:0007669"/>
    <property type="project" value="InterPro"/>
</dbReference>
<keyword evidence="5" id="KW-0498">Mitosis</keyword>
<dbReference type="GO" id="GO:0051301">
    <property type="term" value="P:cell division"/>
    <property type="evidence" value="ECO:0007669"/>
    <property type="project" value="UniProtKB-KW"/>
</dbReference>
<dbReference type="Proteomes" id="UP000590412">
    <property type="component" value="Unassembled WGS sequence"/>
</dbReference>
<evidence type="ECO:0000256" key="5">
    <source>
        <dbReference type="ARBA" id="ARBA00022776"/>
    </source>
</evidence>
<comment type="subcellular location">
    <subcellularLocation>
        <location evidence="2">Chromosome</location>
        <location evidence="2">Centromere</location>
        <location evidence="2">Kinetochore</location>
    </subcellularLocation>
    <subcellularLocation>
        <location evidence="1">Nucleus</location>
    </subcellularLocation>
</comment>
<evidence type="ECO:0000256" key="9">
    <source>
        <dbReference type="ARBA" id="ARBA00023328"/>
    </source>
</evidence>
<evidence type="ECO:0000256" key="2">
    <source>
        <dbReference type="ARBA" id="ARBA00004629"/>
    </source>
</evidence>
<evidence type="ECO:0000256" key="6">
    <source>
        <dbReference type="ARBA" id="ARBA00022838"/>
    </source>
</evidence>
<dbReference type="EMBL" id="JABWAB010000004">
    <property type="protein sequence ID" value="KAF6052863.1"/>
    <property type="molecule type" value="Genomic_DNA"/>
</dbReference>
<evidence type="ECO:0000256" key="3">
    <source>
        <dbReference type="ARBA" id="ARBA00022454"/>
    </source>
</evidence>
<dbReference type="GO" id="GO:0007059">
    <property type="term" value="P:chromosome segregation"/>
    <property type="evidence" value="ECO:0007669"/>
    <property type="project" value="TreeGrafter"/>
</dbReference>
<evidence type="ECO:0000256" key="1">
    <source>
        <dbReference type="ARBA" id="ARBA00004123"/>
    </source>
</evidence>
<protein>
    <submittedName>
        <fullName evidence="10">Nnf1 family protein</fullName>
    </submittedName>
</protein>
<evidence type="ECO:0000313" key="11">
    <source>
        <dbReference type="Proteomes" id="UP000590412"/>
    </source>
</evidence>
<evidence type="ECO:0000256" key="4">
    <source>
        <dbReference type="ARBA" id="ARBA00022618"/>
    </source>
</evidence>